<organism evidence="2 3">
    <name type="scientific">Pleurodeles waltl</name>
    <name type="common">Iberian ribbed newt</name>
    <dbReference type="NCBI Taxonomy" id="8319"/>
    <lineage>
        <taxon>Eukaryota</taxon>
        <taxon>Metazoa</taxon>
        <taxon>Chordata</taxon>
        <taxon>Craniata</taxon>
        <taxon>Vertebrata</taxon>
        <taxon>Euteleostomi</taxon>
        <taxon>Amphibia</taxon>
        <taxon>Batrachia</taxon>
        <taxon>Caudata</taxon>
        <taxon>Salamandroidea</taxon>
        <taxon>Salamandridae</taxon>
        <taxon>Pleurodelinae</taxon>
        <taxon>Pleurodeles</taxon>
    </lineage>
</organism>
<feature type="region of interest" description="Disordered" evidence="1">
    <location>
        <begin position="26"/>
        <end position="46"/>
    </location>
</feature>
<dbReference type="AlphaFoldDB" id="A0AAV7U8K3"/>
<dbReference type="Proteomes" id="UP001066276">
    <property type="component" value="Chromosome 3_1"/>
</dbReference>
<evidence type="ECO:0000313" key="2">
    <source>
        <dbReference type="EMBL" id="KAJ1184664.1"/>
    </source>
</evidence>
<reference evidence="2" key="1">
    <citation type="journal article" date="2022" name="bioRxiv">
        <title>Sequencing and chromosome-scale assembly of the giantPleurodeles waltlgenome.</title>
        <authorList>
            <person name="Brown T."/>
            <person name="Elewa A."/>
            <person name="Iarovenko S."/>
            <person name="Subramanian E."/>
            <person name="Araus A.J."/>
            <person name="Petzold A."/>
            <person name="Susuki M."/>
            <person name="Suzuki K.-i.T."/>
            <person name="Hayashi T."/>
            <person name="Toyoda A."/>
            <person name="Oliveira C."/>
            <person name="Osipova E."/>
            <person name="Leigh N.D."/>
            <person name="Simon A."/>
            <person name="Yun M.H."/>
        </authorList>
    </citation>
    <scope>NUCLEOTIDE SEQUENCE</scope>
    <source>
        <strain evidence="2">20211129_DDA</strain>
        <tissue evidence="2">Liver</tissue>
    </source>
</reference>
<sequence>MSTLSACAHGAINLLASVTYWRRPSLRETDAPPRPTAAVGSSWKEPLTEAQRLKSGGFSPFETTVGAPECAPAASPEHCDVVVGRTLKSGQAGNHS</sequence>
<keyword evidence="3" id="KW-1185">Reference proteome</keyword>
<name>A0AAV7U8K3_PLEWA</name>
<gene>
    <name evidence="2" type="ORF">NDU88_001467</name>
</gene>
<comment type="caution">
    <text evidence="2">The sequence shown here is derived from an EMBL/GenBank/DDBJ whole genome shotgun (WGS) entry which is preliminary data.</text>
</comment>
<protein>
    <submittedName>
        <fullName evidence="2">Uncharacterized protein</fullName>
    </submittedName>
</protein>
<dbReference type="EMBL" id="JANPWB010000005">
    <property type="protein sequence ID" value="KAJ1184664.1"/>
    <property type="molecule type" value="Genomic_DNA"/>
</dbReference>
<accession>A0AAV7U8K3</accession>
<evidence type="ECO:0000313" key="3">
    <source>
        <dbReference type="Proteomes" id="UP001066276"/>
    </source>
</evidence>
<evidence type="ECO:0000256" key="1">
    <source>
        <dbReference type="SAM" id="MobiDB-lite"/>
    </source>
</evidence>
<proteinExistence type="predicted"/>